<feature type="domain" description="DUF5616" evidence="2">
    <location>
        <begin position="84"/>
        <end position="221"/>
    </location>
</feature>
<name>E9SAY9_RUMAL</name>
<reference evidence="3 4" key="1">
    <citation type="submission" date="2011-02" db="EMBL/GenBank/DDBJ databases">
        <authorList>
            <person name="Nelson K.E."/>
            <person name="Sutton G."/>
            <person name="Torralba M."/>
            <person name="Durkin S."/>
            <person name="Harkins D."/>
            <person name="Montgomery R."/>
            <person name="Ziemer C."/>
            <person name="Klaassens E."/>
            <person name="Ocuiv P."/>
            <person name="Morrison M."/>
        </authorList>
    </citation>
    <scope>NUCLEOTIDE SEQUENCE [LARGE SCALE GENOMIC DNA]</scope>
    <source>
        <strain evidence="3 4">8</strain>
    </source>
</reference>
<dbReference type="InterPro" id="IPR041652">
    <property type="entry name" value="DUF5616"/>
</dbReference>
<dbReference type="RefSeq" id="WP_002848570.1">
    <property type="nucleotide sequence ID" value="NZ_ADKM02000062.1"/>
</dbReference>
<keyword evidence="4" id="KW-1185">Reference proteome</keyword>
<protein>
    <recommendedName>
        <fullName evidence="5">DUF434 domain-containing protein</fullName>
    </recommendedName>
</protein>
<dbReference type="STRING" id="246199.CUS_8102"/>
<evidence type="ECO:0000313" key="4">
    <source>
        <dbReference type="Proteomes" id="UP000004259"/>
    </source>
</evidence>
<dbReference type="Pfam" id="PF18481">
    <property type="entry name" value="DUF5616"/>
    <property type="match status" value="1"/>
</dbReference>
<dbReference type="Proteomes" id="UP000004259">
    <property type="component" value="Unassembled WGS sequence"/>
</dbReference>
<feature type="domain" description="DUF434" evidence="1">
    <location>
        <begin position="25"/>
        <end position="79"/>
    </location>
</feature>
<evidence type="ECO:0000259" key="2">
    <source>
        <dbReference type="Pfam" id="PF18481"/>
    </source>
</evidence>
<dbReference type="PANTHER" id="PTHR42252">
    <property type="entry name" value="DUF5616 DOMAIN-CONTAINING PROTEIN"/>
    <property type="match status" value="1"/>
</dbReference>
<dbReference type="eggNOG" id="COG2454">
    <property type="taxonomic scope" value="Bacteria"/>
</dbReference>
<comment type="caution">
    <text evidence="3">The sequence shown here is derived from an EMBL/GenBank/DDBJ whole genome shotgun (WGS) entry which is preliminary data.</text>
</comment>
<organism evidence="3 4">
    <name type="scientific">Ruminococcus albus 8</name>
    <dbReference type="NCBI Taxonomy" id="246199"/>
    <lineage>
        <taxon>Bacteria</taxon>
        <taxon>Bacillati</taxon>
        <taxon>Bacillota</taxon>
        <taxon>Clostridia</taxon>
        <taxon>Eubacteriales</taxon>
        <taxon>Oscillospiraceae</taxon>
        <taxon>Ruminococcus</taxon>
    </lineage>
</organism>
<accession>E9SAY9</accession>
<dbReference type="InterPro" id="IPR007368">
    <property type="entry name" value="DUF434"/>
</dbReference>
<dbReference type="PANTHER" id="PTHR42252:SF1">
    <property type="entry name" value="DUF434 DOMAIN-CONTAINING PROTEIN"/>
    <property type="match status" value="1"/>
</dbReference>
<dbReference type="EMBL" id="ADKM02000062">
    <property type="protein sequence ID" value="EGC03702.1"/>
    <property type="molecule type" value="Genomic_DNA"/>
</dbReference>
<evidence type="ECO:0000259" key="1">
    <source>
        <dbReference type="Pfam" id="PF04256"/>
    </source>
</evidence>
<dbReference type="OrthoDB" id="5372493at2"/>
<evidence type="ECO:0000313" key="3">
    <source>
        <dbReference type="EMBL" id="EGC03702.1"/>
    </source>
</evidence>
<gene>
    <name evidence="3" type="ORF">CUS_8102</name>
</gene>
<proteinExistence type="predicted"/>
<sequence>MAKQAKRGFMPTDERDFSEKAQVILRKAAEEVGFLLDRGYPVKSVTTFVGNHYLLSERQRLALARVVSPQENIAKRKAKEVGADELSGETLYIDGFNTVITLEIAYSQSMLFRCMDGTVRDLAGLHGTYRLIEQTDLAIKAMCETLGELGIKKAVIYLDAPVSNSGRLKERIFEVCGELTFELEVLIENPVDAILKTKPLVVTADAIILDECGRWFDLTKCVIERKIGDYGLVDICGE</sequence>
<dbReference type="Pfam" id="PF04256">
    <property type="entry name" value="DUF434"/>
    <property type="match status" value="1"/>
</dbReference>
<dbReference type="AlphaFoldDB" id="E9SAY9"/>
<evidence type="ECO:0008006" key="5">
    <source>
        <dbReference type="Google" id="ProtNLM"/>
    </source>
</evidence>